<evidence type="ECO:0000259" key="2">
    <source>
        <dbReference type="Pfam" id="PF00724"/>
    </source>
</evidence>
<dbReference type="VEuPathDB" id="FungiDB:I303_07601"/>
<dbReference type="OrthoDB" id="276546at2759"/>
<dbReference type="InterPro" id="IPR045247">
    <property type="entry name" value="Oye-like"/>
</dbReference>
<dbReference type="InterPro" id="IPR013785">
    <property type="entry name" value="Aldolase_TIM"/>
</dbReference>
<dbReference type="AlphaFoldDB" id="A0A1A5ZV57"/>
<feature type="domain" description="NADH:flavin oxidoreductase/NADH oxidase N-terminal" evidence="2">
    <location>
        <begin position="103"/>
        <end position="445"/>
    </location>
</feature>
<dbReference type="EMBL" id="KI894036">
    <property type="protein sequence ID" value="OBR81691.1"/>
    <property type="molecule type" value="Genomic_DNA"/>
</dbReference>
<dbReference type="CDD" id="cd02933">
    <property type="entry name" value="OYE_like_FMN"/>
    <property type="match status" value="1"/>
</dbReference>
<dbReference type="SUPFAM" id="SSF51395">
    <property type="entry name" value="FMN-linked oxidoreductases"/>
    <property type="match status" value="1"/>
</dbReference>
<dbReference type="Gene3D" id="3.20.20.70">
    <property type="entry name" value="Aldolase class I"/>
    <property type="match status" value="1"/>
</dbReference>
<evidence type="ECO:0000313" key="5">
    <source>
        <dbReference type="Proteomes" id="UP000078595"/>
    </source>
</evidence>
<organism evidence="3">
    <name type="scientific">Kwoniella dejecticola CBS 10117</name>
    <dbReference type="NCBI Taxonomy" id="1296121"/>
    <lineage>
        <taxon>Eukaryota</taxon>
        <taxon>Fungi</taxon>
        <taxon>Dikarya</taxon>
        <taxon>Basidiomycota</taxon>
        <taxon>Agaricomycotina</taxon>
        <taxon>Tremellomycetes</taxon>
        <taxon>Tremellales</taxon>
        <taxon>Cryptococcaceae</taxon>
        <taxon>Kwoniella</taxon>
    </lineage>
</organism>
<dbReference type="GO" id="GO:0016491">
    <property type="term" value="F:oxidoreductase activity"/>
    <property type="evidence" value="ECO:0007669"/>
    <property type="project" value="InterPro"/>
</dbReference>
<dbReference type="Pfam" id="PF00724">
    <property type="entry name" value="Oxidored_FMN"/>
    <property type="match status" value="1"/>
</dbReference>
<dbReference type="PANTHER" id="PTHR22893">
    <property type="entry name" value="NADH OXIDOREDUCTASE-RELATED"/>
    <property type="match status" value="1"/>
</dbReference>
<sequence>MPRYFSTLPTVPIPKTLLIVLAFSAVVLMKMSLISPTPSLNGLILKNVDGNGQGQAALSSYDVDGKHDHDHKIDANLNMKDNGDNDSVTHTENEGEEDLGEGLFDPIRMGDIHLKHRIVMCPLTRHRADERGVHRKGLGEVYYEQRASDGGLIITEGTVVAHEAGGEANVPGIYSAEQVDGWKSMTDKVHAKGGKIVCQLWALGRVADPSLVDIVYAPSKIPLIPPSPDNPSSAPDSESGKFEKSKAESKLKEMTQKDIDRFVAHFKQAARNAVKAGFDGIEVHAANGYLIDQFIQTNSNNRTDAYGGPSPLHRIQFLLDILESVSAVIPISRVGLRISPYSDFQGMRMVRPLDTFVPLLEEVLTRYPDLAYVHIIKGGEGDDIQPLRNVVSDLGRGTGVIVAGEYTPDKARRVVREKGGAVGFGRYFISNPDLPFRIANNLPLNEWDEDTFYTTEAEGYTE</sequence>
<proteinExistence type="predicted"/>
<dbReference type="InterPro" id="IPR001155">
    <property type="entry name" value="OxRdtase_FMN_N"/>
</dbReference>
<protein>
    <recommendedName>
        <fullName evidence="2">NADH:flavin oxidoreductase/NADH oxidase N-terminal domain-containing protein</fullName>
    </recommendedName>
</protein>
<dbReference type="KEGG" id="kdj:28971300"/>
<feature type="region of interest" description="Disordered" evidence="1">
    <location>
        <begin position="223"/>
        <end position="245"/>
    </location>
</feature>
<dbReference type="PANTHER" id="PTHR22893:SF91">
    <property type="entry name" value="NADPH DEHYDROGENASE 2-RELATED"/>
    <property type="match status" value="1"/>
</dbReference>
<dbReference type="STRING" id="1296121.A0A1A5ZV57"/>
<dbReference type="RefSeq" id="XP_018259533.1">
    <property type="nucleotide sequence ID" value="XM_018410865.1"/>
</dbReference>
<dbReference type="GeneID" id="28971300"/>
<evidence type="ECO:0000313" key="4">
    <source>
        <dbReference type="EMBL" id="WWC64977.1"/>
    </source>
</evidence>
<name>A0A1A5ZV57_9TREE</name>
<dbReference type="EMBL" id="CP144539">
    <property type="protein sequence ID" value="WWC64977.1"/>
    <property type="molecule type" value="Genomic_DNA"/>
</dbReference>
<reference evidence="3" key="1">
    <citation type="submission" date="2013-07" db="EMBL/GenBank/DDBJ databases">
        <title>The Genome Sequence of Cryptococcus dejecticola CBS10117.</title>
        <authorList>
            <consortium name="The Broad Institute Genome Sequencing Platform"/>
            <person name="Cuomo C."/>
            <person name="Litvintseva A."/>
            <person name="Chen Y."/>
            <person name="Heitman J."/>
            <person name="Sun S."/>
            <person name="Springer D."/>
            <person name="Dromer F."/>
            <person name="Young S.K."/>
            <person name="Zeng Q."/>
            <person name="Gargeya S."/>
            <person name="Fitzgerald M."/>
            <person name="Abouelleil A."/>
            <person name="Alvarado L."/>
            <person name="Berlin A.M."/>
            <person name="Chapman S.B."/>
            <person name="Dewar J."/>
            <person name="Goldberg J."/>
            <person name="Griggs A."/>
            <person name="Gujja S."/>
            <person name="Hansen M."/>
            <person name="Howarth C."/>
            <person name="Imamovic A."/>
            <person name="Larimer J."/>
            <person name="McCowan C."/>
            <person name="Murphy C."/>
            <person name="Pearson M."/>
            <person name="Priest M."/>
            <person name="Roberts A."/>
            <person name="Saif S."/>
            <person name="Shea T."/>
            <person name="Sykes S."/>
            <person name="Wortman J."/>
            <person name="Nusbaum C."/>
            <person name="Birren B."/>
        </authorList>
    </citation>
    <scope>NUCLEOTIDE SEQUENCE [LARGE SCALE GENOMIC DNA]</scope>
    <source>
        <strain evidence="3">CBS 10117</strain>
    </source>
</reference>
<reference evidence="4" key="2">
    <citation type="submission" date="2013-07" db="EMBL/GenBank/DDBJ databases">
        <authorList>
            <consortium name="The Broad Institute Genome Sequencing Platform"/>
            <person name="Cuomo C."/>
            <person name="Litvintseva A."/>
            <person name="Chen Y."/>
            <person name="Heitman J."/>
            <person name="Sun S."/>
            <person name="Springer D."/>
            <person name="Dromer F."/>
            <person name="Young S.K."/>
            <person name="Zeng Q."/>
            <person name="Gargeya S."/>
            <person name="Fitzgerald M."/>
            <person name="Abouelleil A."/>
            <person name="Alvarado L."/>
            <person name="Berlin A.M."/>
            <person name="Chapman S.B."/>
            <person name="Dewar J."/>
            <person name="Goldberg J."/>
            <person name="Griggs A."/>
            <person name="Gujja S."/>
            <person name="Hansen M."/>
            <person name="Howarth C."/>
            <person name="Imamovic A."/>
            <person name="Larimer J."/>
            <person name="McCowan C."/>
            <person name="Murphy C."/>
            <person name="Pearson M."/>
            <person name="Priest M."/>
            <person name="Roberts A."/>
            <person name="Saif S."/>
            <person name="Shea T."/>
            <person name="Sykes S."/>
            <person name="Wortman J."/>
            <person name="Nusbaum C."/>
            <person name="Birren B."/>
        </authorList>
    </citation>
    <scope>NUCLEOTIDE SEQUENCE</scope>
    <source>
        <strain evidence="4">CBS 10117</strain>
    </source>
</reference>
<accession>A0A1A5ZV57</accession>
<dbReference type="Proteomes" id="UP000078595">
    <property type="component" value="Chromosome 10"/>
</dbReference>
<evidence type="ECO:0000256" key="1">
    <source>
        <dbReference type="SAM" id="MobiDB-lite"/>
    </source>
</evidence>
<gene>
    <name evidence="3" type="ORF">I303_07601</name>
    <name evidence="4" type="ORF">I303_107591</name>
</gene>
<dbReference type="GO" id="GO:0010181">
    <property type="term" value="F:FMN binding"/>
    <property type="evidence" value="ECO:0007669"/>
    <property type="project" value="InterPro"/>
</dbReference>
<feature type="region of interest" description="Disordered" evidence="1">
    <location>
        <begin position="65"/>
        <end position="101"/>
    </location>
</feature>
<reference evidence="4" key="3">
    <citation type="submission" date="2024-02" db="EMBL/GenBank/DDBJ databases">
        <title>Comparative genomics of Cryptococcus and Kwoniella reveals pathogenesis evolution and contrasting modes of karyotype evolution via chromosome fusion or intercentromeric recombination.</title>
        <authorList>
            <person name="Coelho M.A."/>
            <person name="David-Palma M."/>
            <person name="Shea T."/>
            <person name="Bowers K."/>
            <person name="McGinley-Smith S."/>
            <person name="Mohammad A.W."/>
            <person name="Gnirke A."/>
            <person name="Yurkov A.M."/>
            <person name="Nowrousian M."/>
            <person name="Sun S."/>
            <person name="Cuomo C.A."/>
            <person name="Heitman J."/>
        </authorList>
    </citation>
    <scope>NUCLEOTIDE SEQUENCE</scope>
    <source>
        <strain evidence="4">CBS 10117</strain>
    </source>
</reference>
<feature type="compositionally biased region" description="Basic and acidic residues" evidence="1">
    <location>
        <begin position="65"/>
        <end position="74"/>
    </location>
</feature>
<keyword evidence="5" id="KW-1185">Reference proteome</keyword>
<feature type="compositionally biased region" description="Basic and acidic residues" evidence="1">
    <location>
        <begin position="81"/>
        <end position="93"/>
    </location>
</feature>
<evidence type="ECO:0000313" key="3">
    <source>
        <dbReference type="EMBL" id="OBR81691.1"/>
    </source>
</evidence>